<dbReference type="GeneID" id="11493437"/>
<organism evidence="3 4">
    <name type="scientific">Naumovozyma dairenensis (strain ATCC 10597 / BCRC 20456 / CBS 421 / NBRC 0211 / NRRL Y-12639)</name>
    <name type="common">Saccharomyces dairenensis</name>
    <dbReference type="NCBI Taxonomy" id="1071378"/>
    <lineage>
        <taxon>Eukaryota</taxon>
        <taxon>Fungi</taxon>
        <taxon>Dikarya</taxon>
        <taxon>Ascomycota</taxon>
        <taxon>Saccharomycotina</taxon>
        <taxon>Saccharomycetes</taxon>
        <taxon>Saccharomycetales</taxon>
        <taxon>Saccharomycetaceae</taxon>
        <taxon>Naumovozyma</taxon>
    </lineage>
</organism>
<feature type="transmembrane region" description="Helical" evidence="2">
    <location>
        <begin position="392"/>
        <end position="411"/>
    </location>
</feature>
<feature type="transmembrane region" description="Helical" evidence="2">
    <location>
        <begin position="443"/>
        <end position="467"/>
    </location>
</feature>
<dbReference type="Proteomes" id="UP000000689">
    <property type="component" value="Chromosome 1"/>
</dbReference>
<accession>G0W3J2</accession>
<feature type="transmembrane region" description="Helical" evidence="2">
    <location>
        <begin position="313"/>
        <end position="334"/>
    </location>
</feature>
<keyword evidence="4" id="KW-1185">Reference proteome</keyword>
<evidence type="ECO:0000313" key="3">
    <source>
        <dbReference type="EMBL" id="CCD22380.1"/>
    </source>
</evidence>
<feature type="transmembrane region" description="Helical" evidence="2">
    <location>
        <begin position="355"/>
        <end position="372"/>
    </location>
</feature>
<gene>
    <name evidence="3" type="primary">NDAI0A02220</name>
    <name evidence="3" type="ordered locus">NDAI_0A02220</name>
</gene>
<dbReference type="RefSeq" id="XP_003667623.1">
    <property type="nucleotide sequence ID" value="XM_003667575.1"/>
</dbReference>
<dbReference type="eggNOG" id="ENOG502QPXG">
    <property type="taxonomic scope" value="Eukaryota"/>
</dbReference>
<keyword evidence="2" id="KW-0472">Membrane</keyword>
<dbReference type="GO" id="GO:0071944">
    <property type="term" value="C:cell periphery"/>
    <property type="evidence" value="ECO:0007669"/>
    <property type="project" value="TreeGrafter"/>
</dbReference>
<dbReference type="PANTHER" id="PTHR36819">
    <property type="entry name" value="REGULATOR OF PHOSPHOLIPASE D SRF1"/>
    <property type="match status" value="1"/>
</dbReference>
<dbReference type="PANTHER" id="PTHR36819:SF1">
    <property type="entry name" value="REGULATOR OF PHOSPHOLIPASE D SRF1"/>
    <property type="match status" value="1"/>
</dbReference>
<sequence>MSSLTDLTSVTNDARERSAKNGELPDEESQHVRSNDEPSNANAIRTNKGDKYKVGVADSLNFYAIHPTTVPPFELDAQFQKAKLKTSMESSREEHIASLNGIKRDHHQFRDQFLVTHDNKWDSFIANIGSNVAYSNKQRYVVDSESTDTESSAHSFDGSFREKNAHFLSSYDDETRRKNQVDEAERERKRVRDEILEDLTSEWEGQKRLDAIFNLPVVEDYNFKNQKDRNEWMDYVSKVKEFYYGKHPKKKDLNNPSLSDSSSIRSNRTSHRQEWLEELNKEKEKLRQLKQRKIQQWSPGLIRLGLDNQYLPLGFRIVIGILCLISLGLAVRIFQNSSSTIPSISRSIPQQPSTIMAIVVNAVATVYTIYIAHDEFSGKPIGLRNPLHKIKLILLDLLFIIFSSANLALAFNARYDKLWVCTDDEDTIHTVPKVSYICRKQKALSSFLFVALFMWVVTFTVSIVRVIERVSSSSRD</sequence>
<feature type="compositionally biased region" description="Polar residues" evidence="1">
    <location>
        <begin position="1"/>
        <end position="12"/>
    </location>
</feature>
<proteinExistence type="predicted"/>
<dbReference type="OMA" id="TRFDKEW"/>
<dbReference type="InterPro" id="IPR037737">
    <property type="entry name" value="Srf1"/>
</dbReference>
<evidence type="ECO:0008006" key="5">
    <source>
        <dbReference type="Google" id="ProtNLM"/>
    </source>
</evidence>
<name>G0W3J2_NAUDC</name>
<reference evidence="3 4" key="1">
    <citation type="journal article" date="2011" name="Proc. Natl. Acad. Sci. U.S.A.">
        <title>Evolutionary erosion of yeast sex chromosomes by mating-type switching accidents.</title>
        <authorList>
            <person name="Gordon J.L."/>
            <person name="Armisen D."/>
            <person name="Proux-Wera E."/>
            <person name="Oheigeartaigh S.S."/>
            <person name="Byrne K.P."/>
            <person name="Wolfe K.H."/>
        </authorList>
    </citation>
    <scope>NUCLEOTIDE SEQUENCE [LARGE SCALE GENOMIC DNA]</scope>
    <source>
        <strain evidence="4">ATCC 10597 / BCRC 20456 / CBS 421 / NBRC 0211 / NRRL Y-12639</strain>
    </source>
</reference>
<evidence type="ECO:0000313" key="4">
    <source>
        <dbReference type="Proteomes" id="UP000000689"/>
    </source>
</evidence>
<dbReference type="KEGG" id="ndi:NDAI_0A02220"/>
<dbReference type="GO" id="GO:0000324">
    <property type="term" value="C:fungal-type vacuole"/>
    <property type="evidence" value="ECO:0007669"/>
    <property type="project" value="TreeGrafter"/>
</dbReference>
<evidence type="ECO:0000256" key="1">
    <source>
        <dbReference type="SAM" id="MobiDB-lite"/>
    </source>
</evidence>
<keyword evidence="2" id="KW-1133">Transmembrane helix</keyword>
<evidence type="ECO:0000256" key="2">
    <source>
        <dbReference type="SAM" id="Phobius"/>
    </source>
</evidence>
<protein>
    <recommendedName>
        <fullName evidence="5">Casparian strip membrane protein domain-containing protein</fullName>
    </recommendedName>
</protein>
<feature type="region of interest" description="Disordered" evidence="1">
    <location>
        <begin position="1"/>
        <end position="46"/>
    </location>
</feature>
<keyword evidence="2" id="KW-0812">Transmembrane</keyword>
<dbReference type="EMBL" id="HE580267">
    <property type="protein sequence ID" value="CCD22380.1"/>
    <property type="molecule type" value="Genomic_DNA"/>
</dbReference>
<dbReference type="AlphaFoldDB" id="G0W3J2"/>
<dbReference type="HOGENOM" id="CLU_027163_1_1_1"/>
<dbReference type="OrthoDB" id="2589563at2759"/>